<evidence type="ECO:0000313" key="1">
    <source>
        <dbReference type="EMBL" id="CAK7928347.1"/>
    </source>
</evidence>
<protein>
    <submittedName>
        <fullName evidence="1">Uncharacterized protein</fullName>
    </submittedName>
</protein>
<comment type="caution">
    <text evidence="1">The sequence shown here is derived from an EMBL/GenBank/DDBJ whole genome shotgun (WGS) entry which is preliminary data.</text>
</comment>
<dbReference type="EMBL" id="CAKLBY020000124">
    <property type="protein sequence ID" value="CAK7928347.1"/>
    <property type="molecule type" value="Genomic_DNA"/>
</dbReference>
<name>A0AAV1U3E7_9STRA</name>
<proteinExistence type="predicted"/>
<sequence>MSTGRQRKFCAKFATSSADSIRTFCLTPADTIVRRIIAFIRVNIIRDGVHGSAWCITA</sequence>
<gene>
    <name evidence="1" type="ORF">PM001_LOCUS13497</name>
</gene>
<dbReference type="Proteomes" id="UP001162060">
    <property type="component" value="Unassembled WGS sequence"/>
</dbReference>
<accession>A0AAV1U3E7</accession>
<dbReference type="AlphaFoldDB" id="A0AAV1U3E7"/>
<organism evidence="1 2">
    <name type="scientific">Peronospora matthiolae</name>
    <dbReference type="NCBI Taxonomy" id="2874970"/>
    <lineage>
        <taxon>Eukaryota</taxon>
        <taxon>Sar</taxon>
        <taxon>Stramenopiles</taxon>
        <taxon>Oomycota</taxon>
        <taxon>Peronosporomycetes</taxon>
        <taxon>Peronosporales</taxon>
        <taxon>Peronosporaceae</taxon>
        <taxon>Peronospora</taxon>
    </lineage>
</organism>
<reference evidence="1" key="1">
    <citation type="submission" date="2024-01" db="EMBL/GenBank/DDBJ databases">
        <authorList>
            <person name="Webb A."/>
        </authorList>
    </citation>
    <scope>NUCLEOTIDE SEQUENCE</scope>
    <source>
        <strain evidence="1">Pm1</strain>
    </source>
</reference>
<evidence type="ECO:0000313" key="2">
    <source>
        <dbReference type="Proteomes" id="UP001162060"/>
    </source>
</evidence>